<dbReference type="EMBL" id="JACGWN010000003">
    <property type="protein sequence ID" value="KAL0455342.1"/>
    <property type="molecule type" value="Genomic_DNA"/>
</dbReference>
<dbReference type="PANTHER" id="PTHR31286">
    <property type="entry name" value="GLYCINE-RICH CELL WALL STRUCTURAL PROTEIN 1.8-LIKE"/>
    <property type="match status" value="1"/>
</dbReference>
<gene>
    <name evidence="1" type="ORF">Slati_0873400</name>
</gene>
<dbReference type="AlphaFoldDB" id="A0AAW2XQY2"/>
<comment type="caution">
    <text evidence="1">The sequence shown here is derived from an EMBL/GenBank/DDBJ whole genome shotgun (WGS) entry which is preliminary data.</text>
</comment>
<accession>A0AAW2XQY2</accession>
<evidence type="ECO:0008006" key="2">
    <source>
        <dbReference type="Google" id="ProtNLM"/>
    </source>
</evidence>
<proteinExistence type="predicted"/>
<sequence>MAAMEEVIEDGPWLFQGQPIVLQRWELGMEIQKRSHTQVLIWIKMRHLPVEFWTPDGLSTVASGVGCPLYPDVITKTCTRLDFTRVCVLIDFNSALPKHLIMAPSEDGSEHPCHVDIEYEWVPHKCVDCRALGHNTAACPSSKKATKPLVAICENSRLRRL</sequence>
<reference evidence="1" key="1">
    <citation type="submission" date="2020-06" db="EMBL/GenBank/DDBJ databases">
        <authorList>
            <person name="Li T."/>
            <person name="Hu X."/>
            <person name="Zhang T."/>
            <person name="Song X."/>
            <person name="Zhang H."/>
            <person name="Dai N."/>
            <person name="Sheng W."/>
            <person name="Hou X."/>
            <person name="Wei L."/>
        </authorList>
    </citation>
    <scope>NUCLEOTIDE SEQUENCE</scope>
    <source>
        <strain evidence="1">KEN1</strain>
        <tissue evidence="1">Leaf</tissue>
    </source>
</reference>
<reference evidence="1" key="2">
    <citation type="journal article" date="2024" name="Plant">
        <title>Genomic evolution and insights into agronomic trait innovations of Sesamum species.</title>
        <authorList>
            <person name="Miao H."/>
            <person name="Wang L."/>
            <person name="Qu L."/>
            <person name="Liu H."/>
            <person name="Sun Y."/>
            <person name="Le M."/>
            <person name="Wang Q."/>
            <person name="Wei S."/>
            <person name="Zheng Y."/>
            <person name="Lin W."/>
            <person name="Duan Y."/>
            <person name="Cao H."/>
            <person name="Xiong S."/>
            <person name="Wang X."/>
            <person name="Wei L."/>
            <person name="Li C."/>
            <person name="Ma Q."/>
            <person name="Ju M."/>
            <person name="Zhao R."/>
            <person name="Li G."/>
            <person name="Mu C."/>
            <person name="Tian Q."/>
            <person name="Mei H."/>
            <person name="Zhang T."/>
            <person name="Gao T."/>
            <person name="Zhang H."/>
        </authorList>
    </citation>
    <scope>NUCLEOTIDE SEQUENCE</scope>
    <source>
        <strain evidence="1">KEN1</strain>
    </source>
</reference>
<dbReference type="InterPro" id="IPR040256">
    <property type="entry name" value="At4g02000-like"/>
</dbReference>
<name>A0AAW2XQY2_9LAMI</name>
<dbReference type="PANTHER" id="PTHR31286:SF165">
    <property type="entry name" value="DUF4283 DOMAIN-CONTAINING PROTEIN"/>
    <property type="match status" value="1"/>
</dbReference>
<evidence type="ECO:0000313" key="1">
    <source>
        <dbReference type="EMBL" id="KAL0455342.1"/>
    </source>
</evidence>
<protein>
    <recommendedName>
        <fullName evidence="2">DUF4283 domain-containing protein</fullName>
    </recommendedName>
</protein>
<organism evidence="1">
    <name type="scientific">Sesamum latifolium</name>
    <dbReference type="NCBI Taxonomy" id="2727402"/>
    <lineage>
        <taxon>Eukaryota</taxon>
        <taxon>Viridiplantae</taxon>
        <taxon>Streptophyta</taxon>
        <taxon>Embryophyta</taxon>
        <taxon>Tracheophyta</taxon>
        <taxon>Spermatophyta</taxon>
        <taxon>Magnoliopsida</taxon>
        <taxon>eudicotyledons</taxon>
        <taxon>Gunneridae</taxon>
        <taxon>Pentapetalae</taxon>
        <taxon>asterids</taxon>
        <taxon>lamiids</taxon>
        <taxon>Lamiales</taxon>
        <taxon>Pedaliaceae</taxon>
        <taxon>Sesamum</taxon>
    </lineage>
</organism>